<evidence type="ECO:0000256" key="1">
    <source>
        <dbReference type="ARBA" id="ARBA00005392"/>
    </source>
</evidence>
<dbReference type="PROSITE" id="PS50842">
    <property type="entry name" value="EXPANSIN_EG45"/>
    <property type="match status" value="1"/>
</dbReference>
<evidence type="ECO:0000256" key="5">
    <source>
        <dbReference type="ARBA" id="ARBA00023136"/>
    </source>
</evidence>
<dbReference type="InterPro" id="IPR007112">
    <property type="entry name" value="Expansin/allergen_DPBB_dom"/>
</dbReference>
<dbReference type="EMBL" id="JBFOLK010000010">
    <property type="protein sequence ID" value="KAL2481336.1"/>
    <property type="molecule type" value="Genomic_DNA"/>
</dbReference>
<feature type="domain" description="Expansin-like EG45" evidence="8">
    <location>
        <begin position="63"/>
        <end position="168"/>
    </location>
</feature>
<keyword evidence="5" id="KW-0472">Membrane</keyword>
<feature type="domain" description="Expansin-like CBD" evidence="9">
    <location>
        <begin position="178"/>
        <end position="259"/>
    </location>
</feature>
<comment type="similarity">
    <text evidence="1 7">Belongs to the expansin family. Expansin A subfamily.</text>
</comment>
<evidence type="ECO:0000313" key="10">
    <source>
        <dbReference type="EMBL" id="KAL2481336.1"/>
    </source>
</evidence>
<evidence type="ECO:0000256" key="3">
    <source>
        <dbReference type="ARBA" id="ARBA00022525"/>
    </source>
</evidence>
<comment type="function">
    <text evidence="7">Causes loosening and extension of plant cell walls by disrupting non-covalent bonding between cellulose microfibrils and matrix glucans. No enzymatic activity has been found.</text>
</comment>
<dbReference type="GO" id="GO:0016020">
    <property type="term" value="C:membrane"/>
    <property type="evidence" value="ECO:0007669"/>
    <property type="project" value="UniProtKB-SubCell"/>
</dbReference>
<dbReference type="InterPro" id="IPR007118">
    <property type="entry name" value="Expan_Lol_pI"/>
</dbReference>
<keyword evidence="2 7" id="KW-0134">Cell wall</keyword>
<dbReference type="SUPFAM" id="SSF49590">
    <property type="entry name" value="PHL pollen allergen"/>
    <property type="match status" value="1"/>
</dbReference>
<evidence type="ECO:0000259" key="8">
    <source>
        <dbReference type="PROSITE" id="PS50842"/>
    </source>
</evidence>
<gene>
    <name evidence="10" type="ORF">Adt_34302</name>
</gene>
<name>A0ABD1QZQ7_9LAMI</name>
<dbReference type="PANTHER" id="PTHR31867">
    <property type="entry name" value="EXPANSIN-A15"/>
    <property type="match status" value="1"/>
</dbReference>
<evidence type="ECO:0000313" key="11">
    <source>
        <dbReference type="Proteomes" id="UP001604336"/>
    </source>
</evidence>
<keyword evidence="6 7" id="KW-0961">Cell wall biogenesis/degradation</keyword>
<dbReference type="AlphaFoldDB" id="A0ABD1QZQ7"/>
<dbReference type="InterPro" id="IPR036749">
    <property type="entry name" value="Expansin_CBD_sf"/>
</dbReference>
<dbReference type="CDD" id="cd22274">
    <property type="entry name" value="DPBB_EXPA_N"/>
    <property type="match status" value="1"/>
</dbReference>
<evidence type="ECO:0000256" key="4">
    <source>
        <dbReference type="ARBA" id="ARBA00022729"/>
    </source>
</evidence>
<dbReference type="GO" id="GO:0071555">
    <property type="term" value="P:cell wall organization"/>
    <property type="evidence" value="ECO:0007669"/>
    <property type="project" value="UniProtKB-KW"/>
</dbReference>
<comment type="caution">
    <text evidence="10">The sequence shown here is derived from an EMBL/GenBank/DDBJ whole genome shotgun (WGS) entry which is preliminary data.</text>
</comment>
<organism evidence="10 11">
    <name type="scientific">Abeliophyllum distichum</name>
    <dbReference type="NCBI Taxonomy" id="126358"/>
    <lineage>
        <taxon>Eukaryota</taxon>
        <taxon>Viridiplantae</taxon>
        <taxon>Streptophyta</taxon>
        <taxon>Embryophyta</taxon>
        <taxon>Tracheophyta</taxon>
        <taxon>Spermatophyta</taxon>
        <taxon>Magnoliopsida</taxon>
        <taxon>eudicotyledons</taxon>
        <taxon>Gunneridae</taxon>
        <taxon>Pentapetalae</taxon>
        <taxon>asterids</taxon>
        <taxon>lamiids</taxon>
        <taxon>Lamiales</taxon>
        <taxon>Oleaceae</taxon>
        <taxon>Forsythieae</taxon>
        <taxon>Abeliophyllum</taxon>
    </lineage>
</organism>
<dbReference type="PROSITE" id="PS50843">
    <property type="entry name" value="EXPANSIN_CBD"/>
    <property type="match status" value="1"/>
</dbReference>
<keyword evidence="3 7" id="KW-0964">Secreted</keyword>
<comment type="subcellular location">
    <subcellularLocation>
        <location evidence="7">Secreted</location>
        <location evidence="7">Cell wall</location>
    </subcellularLocation>
    <subcellularLocation>
        <location evidence="7">Membrane</location>
        <topology evidence="7">Peripheral membrane protein</topology>
    </subcellularLocation>
</comment>
<sequence>MASILQALVSSSLLILVLALHIANAFPIGKIPKPSFLHRPISHRWKNGHATFYGGADASGTVGGACGFEDPRKEYGLHTAALSTVMYKNGSNCGACYEIKCDNKNKMCKPGTPSIFVTATNYCPPGGWCSPPAHHFDLSEPAFTQIAEYSAGVIPVQFRRVPCKKQGGIKFTISGNPTFNLVSISNVGGAGSVKKVEVKGSDKLNYWTELKRNWGTKWEANATLVGETLSFRITTGDGRTIISSNVAPKSWQFGQTYEGINFG</sequence>
<evidence type="ECO:0000256" key="7">
    <source>
        <dbReference type="RuleBase" id="RU365023"/>
    </source>
</evidence>
<dbReference type="SMART" id="SM00837">
    <property type="entry name" value="DPBB_1"/>
    <property type="match status" value="1"/>
</dbReference>
<dbReference type="GO" id="GO:0009653">
    <property type="term" value="P:anatomical structure morphogenesis"/>
    <property type="evidence" value="ECO:0007669"/>
    <property type="project" value="UniProtKB-ARBA"/>
</dbReference>
<dbReference type="InterPro" id="IPR036908">
    <property type="entry name" value="RlpA-like_sf"/>
</dbReference>
<dbReference type="Proteomes" id="UP001604336">
    <property type="component" value="Unassembled WGS sequence"/>
</dbReference>
<evidence type="ECO:0000256" key="2">
    <source>
        <dbReference type="ARBA" id="ARBA00022512"/>
    </source>
</evidence>
<keyword evidence="11" id="KW-1185">Reference proteome</keyword>
<dbReference type="PRINTS" id="PR01225">
    <property type="entry name" value="EXPANSNFAMLY"/>
</dbReference>
<protein>
    <recommendedName>
        <fullName evidence="7">Expansin</fullName>
    </recommendedName>
</protein>
<dbReference type="InterPro" id="IPR009009">
    <property type="entry name" value="RlpA-like_DPBB"/>
</dbReference>
<dbReference type="Gene3D" id="2.60.40.760">
    <property type="entry name" value="Expansin, cellulose-binding-like domain"/>
    <property type="match status" value="1"/>
</dbReference>
<accession>A0ABD1QZQ7</accession>
<feature type="signal peptide" evidence="7">
    <location>
        <begin position="1"/>
        <end position="25"/>
    </location>
</feature>
<evidence type="ECO:0000259" key="9">
    <source>
        <dbReference type="PROSITE" id="PS50843"/>
    </source>
</evidence>
<dbReference type="Pfam" id="PF01357">
    <property type="entry name" value="Expansin_C"/>
    <property type="match status" value="1"/>
</dbReference>
<dbReference type="Pfam" id="PF03330">
    <property type="entry name" value="DPBB_1"/>
    <property type="match status" value="1"/>
</dbReference>
<dbReference type="SUPFAM" id="SSF50685">
    <property type="entry name" value="Barwin-like endoglucanases"/>
    <property type="match status" value="1"/>
</dbReference>
<dbReference type="Gene3D" id="2.40.40.10">
    <property type="entry name" value="RlpA-like domain"/>
    <property type="match status" value="1"/>
</dbReference>
<evidence type="ECO:0000256" key="6">
    <source>
        <dbReference type="ARBA" id="ARBA00023316"/>
    </source>
</evidence>
<dbReference type="InterPro" id="IPR002963">
    <property type="entry name" value="Expansin"/>
</dbReference>
<feature type="chain" id="PRO_5044528031" description="Expansin" evidence="7">
    <location>
        <begin position="26"/>
        <end position="263"/>
    </location>
</feature>
<dbReference type="InterPro" id="IPR007117">
    <property type="entry name" value="Expansin_CBD"/>
</dbReference>
<keyword evidence="4 7" id="KW-0732">Signal</keyword>
<reference evidence="11" key="1">
    <citation type="submission" date="2024-07" db="EMBL/GenBank/DDBJ databases">
        <title>Two chromosome-level genome assemblies of Korean endemic species Abeliophyllum distichum and Forsythia ovata (Oleaceae).</title>
        <authorList>
            <person name="Jang H."/>
        </authorList>
    </citation>
    <scope>NUCLEOTIDE SEQUENCE [LARGE SCALE GENOMIC DNA]</scope>
</reference>
<dbReference type="PRINTS" id="PR01226">
    <property type="entry name" value="EXPANSIN"/>
</dbReference>
<proteinExistence type="inferred from homology"/>